<dbReference type="Pfam" id="PF03009">
    <property type="entry name" value="GDPD"/>
    <property type="match status" value="1"/>
</dbReference>
<comment type="caution">
    <text evidence="2">The sequence shown here is derived from an EMBL/GenBank/DDBJ whole genome shotgun (WGS) entry which is preliminary data.</text>
</comment>
<protein>
    <submittedName>
        <fullName evidence="2">Glycerophosphoryl diester phosphodiesterase</fullName>
        <ecNumber evidence="2">3.1.4.46</ecNumber>
    </submittedName>
</protein>
<reference evidence="2" key="1">
    <citation type="journal article" date="2015" name="Proc. Natl. Acad. Sci. U.S.A.">
        <title>Networks of energetic and metabolic interactions define dynamics in microbial communities.</title>
        <authorList>
            <person name="Embree M."/>
            <person name="Liu J.K."/>
            <person name="Al-Bassam M.M."/>
            <person name="Zengler K."/>
        </authorList>
    </citation>
    <scope>NUCLEOTIDE SEQUENCE</scope>
</reference>
<dbReference type="PANTHER" id="PTHR46211:SF1">
    <property type="entry name" value="GLYCEROPHOSPHODIESTER PHOSPHODIESTERASE, CYTOPLASMIC"/>
    <property type="match status" value="1"/>
</dbReference>
<dbReference type="InterPro" id="IPR017946">
    <property type="entry name" value="PLC-like_Pdiesterase_TIM-brl"/>
</dbReference>
<keyword evidence="2" id="KW-0378">Hydrolase</keyword>
<dbReference type="GO" id="GO:0006629">
    <property type="term" value="P:lipid metabolic process"/>
    <property type="evidence" value="ECO:0007669"/>
    <property type="project" value="InterPro"/>
</dbReference>
<dbReference type="PANTHER" id="PTHR46211">
    <property type="entry name" value="GLYCEROPHOSPHORYL DIESTER PHOSPHODIESTERASE"/>
    <property type="match status" value="1"/>
</dbReference>
<dbReference type="EC" id="3.1.4.46" evidence="2"/>
<feature type="domain" description="GP-PDE" evidence="1">
    <location>
        <begin position="39"/>
        <end position="260"/>
    </location>
</feature>
<dbReference type="Gene3D" id="3.20.20.190">
    <property type="entry name" value="Phosphatidylinositol (PI) phosphodiesterase"/>
    <property type="match status" value="1"/>
</dbReference>
<dbReference type="AlphaFoldDB" id="A0A0W8F0K2"/>
<dbReference type="SUPFAM" id="SSF51695">
    <property type="entry name" value="PLC-like phosphodiesterases"/>
    <property type="match status" value="1"/>
</dbReference>
<proteinExistence type="predicted"/>
<evidence type="ECO:0000259" key="1">
    <source>
        <dbReference type="PROSITE" id="PS51704"/>
    </source>
</evidence>
<sequence>MRVMFNPLLCPEFPDILSAFHFSVISDSLITAYDEISLMFIIGHRGASALAPENTLRAISRGMGCADAVEADVRLSRDGVPVIMHDETVDRTTNGSGPVHGYTLAELRHLDAGAGELVPTLEDVCNQVKEKCGLVVEIKEPGSEAPICAILQENLPRDLVIVSFHPESIIAVKALLPGVRTGIITARKTGDLPSLAKDLGADVLLPRFDLVTREMITECREWGLSVIAWTLNSEDAFRMAEDLGIDGFATDDPCAAAHYSGRMS</sequence>
<gene>
    <name evidence="2" type="ORF">ASZ90_015932</name>
</gene>
<accession>A0A0W8F0K2</accession>
<dbReference type="GO" id="GO:0008889">
    <property type="term" value="F:glycerophosphodiester phosphodiesterase activity"/>
    <property type="evidence" value="ECO:0007669"/>
    <property type="project" value="UniProtKB-EC"/>
</dbReference>
<dbReference type="InterPro" id="IPR030395">
    <property type="entry name" value="GP_PDE_dom"/>
</dbReference>
<name>A0A0W8F0K2_9ZZZZ</name>
<organism evidence="2">
    <name type="scientific">hydrocarbon metagenome</name>
    <dbReference type="NCBI Taxonomy" id="938273"/>
    <lineage>
        <taxon>unclassified sequences</taxon>
        <taxon>metagenomes</taxon>
        <taxon>ecological metagenomes</taxon>
    </lineage>
</organism>
<dbReference type="PROSITE" id="PS51704">
    <property type="entry name" value="GP_PDE"/>
    <property type="match status" value="1"/>
</dbReference>
<evidence type="ECO:0000313" key="2">
    <source>
        <dbReference type="EMBL" id="KUG14442.1"/>
    </source>
</evidence>
<dbReference type="EMBL" id="LNQE01001660">
    <property type="protein sequence ID" value="KUG14442.1"/>
    <property type="molecule type" value="Genomic_DNA"/>
</dbReference>